<proteinExistence type="predicted"/>
<sequence length="374" mass="40910">MAEASGPRETGGPSTSTSGPSFSADMSEEDFLLSSSSYAPSRSASPDDGAGLGPAGGAPFPPLFDWPRSSCATAAAERTSSIAVTDAQKVWRLSQVDIAALIGTPRPGTVHLPLVDVVAKARERFGGSGAAFLDRSRKVSTPKSVSVKTRLAQAKAVVESSAADGINWDEHGSAFRKFIVYGASEAEDPLTTVARLVCGARRDYVKEWLSMYGFPADKIDDCILREWWQVHCWNVHSWSAPWGTVSVYLNAFQEAEAIRRARRRQLELILDGMGLEEGCEARDYIETQLKFAVNYVLWCRAWPEPFRHGTCLNAEQMEREAKSHHRMWRLQRGELVDAGSQAAAEEAAKKRAKARAKAEGKLQAAGWGFLKPSF</sequence>
<evidence type="ECO:0000256" key="1">
    <source>
        <dbReference type="SAM" id="MobiDB-lite"/>
    </source>
</evidence>
<feature type="compositionally biased region" description="Low complexity" evidence="1">
    <location>
        <begin position="34"/>
        <end position="49"/>
    </location>
</feature>
<dbReference type="InParanoid" id="A0A2V0PCK8"/>
<protein>
    <submittedName>
        <fullName evidence="2">Uncharacterized protein</fullName>
    </submittedName>
</protein>
<organism evidence="2 3">
    <name type="scientific">Raphidocelis subcapitata</name>
    <dbReference type="NCBI Taxonomy" id="307507"/>
    <lineage>
        <taxon>Eukaryota</taxon>
        <taxon>Viridiplantae</taxon>
        <taxon>Chlorophyta</taxon>
        <taxon>core chlorophytes</taxon>
        <taxon>Chlorophyceae</taxon>
        <taxon>CS clade</taxon>
        <taxon>Sphaeropleales</taxon>
        <taxon>Selenastraceae</taxon>
        <taxon>Raphidocelis</taxon>
    </lineage>
</organism>
<keyword evidence="3" id="KW-1185">Reference proteome</keyword>
<name>A0A2V0PCK8_9CHLO</name>
<dbReference type="OrthoDB" id="10544827at2759"/>
<evidence type="ECO:0000313" key="3">
    <source>
        <dbReference type="Proteomes" id="UP000247498"/>
    </source>
</evidence>
<accession>A0A2V0PCK8</accession>
<gene>
    <name evidence="2" type="ORF">Rsub_08150</name>
</gene>
<dbReference type="AlphaFoldDB" id="A0A2V0PCK8"/>
<dbReference type="Proteomes" id="UP000247498">
    <property type="component" value="Unassembled WGS sequence"/>
</dbReference>
<dbReference type="EMBL" id="BDRX01000057">
    <property type="protein sequence ID" value="GBF94907.1"/>
    <property type="molecule type" value="Genomic_DNA"/>
</dbReference>
<feature type="compositionally biased region" description="Low complexity" evidence="1">
    <location>
        <begin position="1"/>
        <end position="23"/>
    </location>
</feature>
<evidence type="ECO:0000313" key="2">
    <source>
        <dbReference type="EMBL" id="GBF94907.1"/>
    </source>
</evidence>
<feature type="region of interest" description="Disordered" evidence="1">
    <location>
        <begin position="1"/>
        <end position="59"/>
    </location>
</feature>
<reference evidence="2 3" key="1">
    <citation type="journal article" date="2018" name="Sci. Rep.">
        <title>Raphidocelis subcapitata (=Pseudokirchneriella subcapitata) provides an insight into genome evolution and environmental adaptations in the Sphaeropleales.</title>
        <authorList>
            <person name="Suzuki S."/>
            <person name="Yamaguchi H."/>
            <person name="Nakajima N."/>
            <person name="Kawachi M."/>
        </authorList>
    </citation>
    <scope>NUCLEOTIDE SEQUENCE [LARGE SCALE GENOMIC DNA]</scope>
    <source>
        <strain evidence="2 3">NIES-35</strain>
    </source>
</reference>
<comment type="caution">
    <text evidence="2">The sequence shown here is derived from an EMBL/GenBank/DDBJ whole genome shotgun (WGS) entry which is preliminary data.</text>
</comment>